<dbReference type="PANTHER" id="PTHR21183:SF18">
    <property type="entry name" value="LARGE RIBOSOMAL SUBUNIT PROTEIN UL29M"/>
    <property type="match status" value="1"/>
</dbReference>
<evidence type="ECO:0000313" key="9">
    <source>
        <dbReference type="EMBL" id="KAK4499644.1"/>
    </source>
</evidence>
<evidence type="ECO:0000256" key="3">
    <source>
        <dbReference type="ARBA" id="ARBA00022980"/>
    </source>
</evidence>
<keyword evidence="10" id="KW-1185">Reference proteome</keyword>
<accession>A0ABR0EDR4</accession>
<keyword evidence="3" id="KW-0689">Ribosomal protein</keyword>
<sequence>MHCTARTLLSGVLTPSLTRPTTLPPSFLLPALQTASFTSTPNPLARKKRKARKDNNPQRGQSALHRTGLKNEKLSVSLAHLPQPVLDPRQRSTVEVDVDHGLWDFFPADRSCMATPADLSAHGRAWTVGELRNKDWDDLHRLWWVCIKEMNRIKTFAAERERIGNMYGAHESEKRIVEVKNTMKAIKHTLTERWYAWDNARNAAMEDDEINMYADLDNGEAAYIPKAEEEQNLAESTPAVDSTLPPPSNQPPQQETRA</sequence>
<dbReference type="InterPro" id="IPR038340">
    <property type="entry name" value="MRP-L47_sf"/>
</dbReference>
<dbReference type="Pfam" id="PF06984">
    <property type="entry name" value="MRP-L47"/>
    <property type="match status" value="1"/>
</dbReference>
<feature type="region of interest" description="Disordered" evidence="8">
    <location>
        <begin position="38"/>
        <end position="67"/>
    </location>
</feature>
<dbReference type="EMBL" id="JAXOVC010000007">
    <property type="protein sequence ID" value="KAK4499644.1"/>
    <property type="molecule type" value="Genomic_DNA"/>
</dbReference>
<dbReference type="PANTHER" id="PTHR21183">
    <property type="entry name" value="RIBOSOMAL PROTEIN L47, MITOCHONDRIAL-RELATED"/>
    <property type="match status" value="1"/>
</dbReference>
<evidence type="ECO:0000256" key="1">
    <source>
        <dbReference type="ARBA" id="ARBA00004173"/>
    </source>
</evidence>
<keyword evidence="4" id="KW-0496">Mitochondrion</keyword>
<comment type="caution">
    <text evidence="9">The sequence shown here is derived from an EMBL/GenBank/DDBJ whole genome shotgun (WGS) entry which is preliminary data.</text>
</comment>
<comment type="similarity">
    <text evidence="2">Belongs to the universal ribosomal protein uL29 family.</text>
</comment>
<dbReference type="InterPro" id="IPR010729">
    <property type="entry name" value="Ribosomal_uL29_mit"/>
</dbReference>
<evidence type="ECO:0000256" key="2">
    <source>
        <dbReference type="ARBA" id="ARBA00009254"/>
    </source>
</evidence>
<name>A0ABR0EDR4_ZASCE</name>
<protein>
    <recommendedName>
        <fullName evidence="6">Large ribosomal subunit protein uL29m</fullName>
    </recommendedName>
    <alternativeName>
        <fullName evidence="7">54S ribosomal protein L4, mitochondrial</fullName>
    </alternativeName>
</protein>
<evidence type="ECO:0000256" key="5">
    <source>
        <dbReference type="ARBA" id="ARBA00023274"/>
    </source>
</evidence>
<evidence type="ECO:0000256" key="7">
    <source>
        <dbReference type="ARBA" id="ARBA00035399"/>
    </source>
</evidence>
<evidence type="ECO:0000256" key="8">
    <source>
        <dbReference type="SAM" id="MobiDB-lite"/>
    </source>
</evidence>
<evidence type="ECO:0000313" key="10">
    <source>
        <dbReference type="Proteomes" id="UP001305779"/>
    </source>
</evidence>
<evidence type="ECO:0000256" key="6">
    <source>
        <dbReference type="ARBA" id="ARBA00035289"/>
    </source>
</evidence>
<organism evidence="9 10">
    <name type="scientific">Zasmidium cellare</name>
    <name type="common">Wine cellar mold</name>
    <name type="synonym">Racodium cellare</name>
    <dbReference type="NCBI Taxonomy" id="395010"/>
    <lineage>
        <taxon>Eukaryota</taxon>
        <taxon>Fungi</taxon>
        <taxon>Dikarya</taxon>
        <taxon>Ascomycota</taxon>
        <taxon>Pezizomycotina</taxon>
        <taxon>Dothideomycetes</taxon>
        <taxon>Dothideomycetidae</taxon>
        <taxon>Mycosphaerellales</taxon>
        <taxon>Mycosphaerellaceae</taxon>
        <taxon>Zasmidium</taxon>
    </lineage>
</organism>
<evidence type="ECO:0000256" key="4">
    <source>
        <dbReference type="ARBA" id="ARBA00023128"/>
    </source>
</evidence>
<keyword evidence="5" id="KW-0687">Ribonucleoprotein</keyword>
<dbReference type="Gene3D" id="6.10.330.20">
    <property type="match status" value="1"/>
</dbReference>
<reference evidence="9 10" key="1">
    <citation type="journal article" date="2023" name="G3 (Bethesda)">
        <title>A chromosome-level genome assembly of Zasmidium syzygii isolated from banana leaves.</title>
        <authorList>
            <person name="van Westerhoven A.C."/>
            <person name="Mehrabi R."/>
            <person name="Talebi R."/>
            <person name="Steentjes M.B.F."/>
            <person name="Corcolon B."/>
            <person name="Chong P.A."/>
            <person name="Kema G.H.J."/>
            <person name="Seidl M.F."/>
        </authorList>
    </citation>
    <scope>NUCLEOTIDE SEQUENCE [LARGE SCALE GENOMIC DNA]</scope>
    <source>
        <strain evidence="9 10">P124</strain>
    </source>
</reference>
<gene>
    <name evidence="9" type="ORF">PRZ48_010162</name>
</gene>
<dbReference type="Proteomes" id="UP001305779">
    <property type="component" value="Unassembled WGS sequence"/>
</dbReference>
<comment type="subcellular location">
    <subcellularLocation>
        <location evidence="1">Mitochondrion</location>
    </subcellularLocation>
</comment>
<feature type="region of interest" description="Disordered" evidence="8">
    <location>
        <begin position="227"/>
        <end position="258"/>
    </location>
</feature>
<proteinExistence type="inferred from homology"/>